<name>A0A183FCC3_HELPZ</name>
<evidence type="ECO:0000256" key="3">
    <source>
        <dbReference type="ARBA" id="ARBA00023002"/>
    </source>
</evidence>
<comment type="similarity">
    <text evidence="2">Belongs to the class-I pyridine nucleotide-disulfide oxidoreductase family.</text>
</comment>
<dbReference type="InterPro" id="IPR046952">
    <property type="entry name" value="GSHR/TRXR-like"/>
</dbReference>
<keyword evidence="5" id="KW-0676">Redox-active center</keyword>
<keyword evidence="3" id="KW-0560">Oxidoreductase</keyword>
<keyword evidence="4" id="KW-1015">Disulfide bond</keyword>
<evidence type="ECO:0000313" key="9">
    <source>
        <dbReference type="WBParaSite" id="HPBE_0000381501-mRNA-1"/>
    </source>
</evidence>
<reference evidence="7 8" key="1">
    <citation type="submission" date="2018-11" db="EMBL/GenBank/DDBJ databases">
        <authorList>
            <consortium name="Pathogen Informatics"/>
        </authorList>
    </citation>
    <scope>NUCLEOTIDE SEQUENCE [LARGE SCALE GENOMIC DNA]</scope>
</reference>
<dbReference type="GO" id="GO:0006749">
    <property type="term" value="P:glutathione metabolic process"/>
    <property type="evidence" value="ECO:0007669"/>
    <property type="project" value="TreeGrafter"/>
</dbReference>
<evidence type="ECO:0000256" key="4">
    <source>
        <dbReference type="ARBA" id="ARBA00023157"/>
    </source>
</evidence>
<gene>
    <name evidence="7" type="ORF">HPBE_LOCUS3816</name>
</gene>
<feature type="domain" description="Pyridine nucleotide-disulphide oxidoreductase dimerisation" evidence="6">
    <location>
        <begin position="11"/>
        <end position="68"/>
    </location>
</feature>
<dbReference type="EMBL" id="UZAH01015899">
    <property type="protein sequence ID" value="VDO44559.1"/>
    <property type="molecule type" value="Genomic_DNA"/>
</dbReference>
<dbReference type="GO" id="GO:0004362">
    <property type="term" value="F:glutathione-disulfide reductase (NADPH) activity"/>
    <property type="evidence" value="ECO:0007669"/>
    <property type="project" value="TreeGrafter"/>
</dbReference>
<evidence type="ECO:0000313" key="8">
    <source>
        <dbReference type="Proteomes" id="UP000050761"/>
    </source>
</evidence>
<dbReference type="GO" id="GO:0050660">
    <property type="term" value="F:flavin adenine dinucleotide binding"/>
    <property type="evidence" value="ECO:0007669"/>
    <property type="project" value="InterPro"/>
</dbReference>
<dbReference type="PANTHER" id="PTHR42737">
    <property type="entry name" value="GLUTATHIONE REDUCTASE"/>
    <property type="match status" value="1"/>
</dbReference>
<dbReference type="Proteomes" id="UP000050761">
    <property type="component" value="Unassembled WGS sequence"/>
</dbReference>
<keyword evidence="8" id="KW-1185">Reference proteome</keyword>
<dbReference type="GO" id="GO:0045454">
    <property type="term" value="P:cell redox homeostasis"/>
    <property type="evidence" value="ECO:0007669"/>
    <property type="project" value="InterPro"/>
</dbReference>
<dbReference type="PANTHER" id="PTHR42737:SF7">
    <property type="entry name" value="THIOREDOXIN-DISULFIDE REDUCTASE"/>
    <property type="match status" value="1"/>
</dbReference>
<evidence type="ECO:0000256" key="5">
    <source>
        <dbReference type="ARBA" id="ARBA00023284"/>
    </source>
</evidence>
<organism evidence="8 9">
    <name type="scientific">Heligmosomoides polygyrus</name>
    <name type="common">Parasitic roundworm</name>
    <dbReference type="NCBI Taxonomy" id="6339"/>
    <lineage>
        <taxon>Eukaryota</taxon>
        <taxon>Metazoa</taxon>
        <taxon>Ecdysozoa</taxon>
        <taxon>Nematoda</taxon>
        <taxon>Chromadorea</taxon>
        <taxon>Rhabditida</taxon>
        <taxon>Rhabditina</taxon>
        <taxon>Rhabditomorpha</taxon>
        <taxon>Strongyloidea</taxon>
        <taxon>Heligmosomidae</taxon>
        <taxon>Heligmosomoides</taxon>
    </lineage>
</organism>
<dbReference type="InterPro" id="IPR004099">
    <property type="entry name" value="Pyr_nucl-diS_OxRdtase_dimer"/>
</dbReference>
<sequence length="85" mass="9215">MLFYSISSFQVVCMREAPGRVLGMHIVGPNAAEIIQGYAVALNAGITFEQLTDTVALHPCSSEEFVKMHITKRSGKDPRVQGCCG</sequence>
<dbReference type="GO" id="GO:0005739">
    <property type="term" value="C:mitochondrion"/>
    <property type="evidence" value="ECO:0007669"/>
    <property type="project" value="TreeGrafter"/>
</dbReference>
<accession>A0A3P7VN52</accession>
<evidence type="ECO:0000256" key="1">
    <source>
        <dbReference type="ARBA" id="ARBA00001974"/>
    </source>
</evidence>
<dbReference type="PRINTS" id="PR00411">
    <property type="entry name" value="PNDRDTASEI"/>
</dbReference>
<dbReference type="Pfam" id="PF02852">
    <property type="entry name" value="Pyr_redox_dim"/>
    <property type="match status" value="1"/>
</dbReference>
<dbReference type="Gene3D" id="3.30.390.30">
    <property type="match status" value="1"/>
</dbReference>
<protein>
    <submittedName>
        <fullName evidence="9">Pyr_redox_dim domain-containing protein</fullName>
    </submittedName>
</protein>
<dbReference type="AlphaFoldDB" id="A0A183FCC3"/>
<dbReference type="InterPro" id="IPR016156">
    <property type="entry name" value="FAD/NAD-linked_Rdtase_dimer_sf"/>
</dbReference>
<dbReference type="GO" id="GO:0005829">
    <property type="term" value="C:cytosol"/>
    <property type="evidence" value="ECO:0007669"/>
    <property type="project" value="TreeGrafter"/>
</dbReference>
<dbReference type="GO" id="GO:0034599">
    <property type="term" value="P:cellular response to oxidative stress"/>
    <property type="evidence" value="ECO:0007669"/>
    <property type="project" value="TreeGrafter"/>
</dbReference>
<evidence type="ECO:0000313" key="7">
    <source>
        <dbReference type="EMBL" id="VDO44559.1"/>
    </source>
</evidence>
<dbReference type="WBParaSite" id="HPBE_0000381501-mRNA-1">
    <property type="protein sequence ID" value="HPBE_0000381501-mRNA-1"/>
    <property type="gene ID" value="HPBE_0000381501"/>
</dbReference>
<proteinExistence type="inferred from homology"/>
<dbReference type="OrthoDB" id="5956163at2759"/>
<dbReference type="SUPFAM" id="SSF55424">
    <property type="entry name" value="FAD/NAD-linked reductases, dimerisation (C-terminal) domain"/>
    <property type="match status" value="1"/>
</dbReference>
<comment type="cofactor">
    <cofactor evidence="1">
        <name>FAD</name>
        <dbReference type="ChEBI" id="CHEBI:57692"/>
    </cofactor>
</comment>
<evidence type="ECO:0000259" key="6">
    <source>
        <dbReference type="Pfam" id="PF02852"/>
    </source>
</evidence>
<evidence type="ECO:0000256" key="2">
    <source>
        <dbReference type="ARBA" id="ARBA00007532"/>
    </source>
</evidence>
<reference evidence="9" key="2">
    <citation type="submission" date="2019-09" db="UniProtKB">
        <authorList>
            <consortium name="WormBaseParasite"/>
        </authorList>
    </citation>
    <scope>IDENTIFICATION</scope>
</reference>
<accession>A0A183FCC3</accession>